<evidence type="ECO:0000256" key="1">
    <source>
        <dbReference type="SAM" id="MobiDB-lite"/>
    </source>
</evidence>
<dbReference type="AlphaFoldDB" id="A0A232EM59"/>
<accession>A0A232EM59</accession>
<dbReference type="EMBL" id="NNAY01003422">
    <property type="protein sequence ID" value="OXU19436.1"/>
    <property type="molecule type" value="Genomic_DNA"/>
</dbReference>
<evidence type="ECO:0000313" key="2">
    <source>
        <dbReference type="EMBL" id="OXU19436.1"/>
    </source>
</evidence>
<feature type="region of interest" description="Disordered" evidence="1">
    <location>
        <begin position="45"/>
        <end position="68"/>
    </location>
</feature>
<keyword evidence="3" id="KW-1185">Reference proteome</keyword>
<protein>
    <submittedName>
        <fullName evidence="2">Uncharacterized protein</fullName>
    </submittedName>
</protein>
<dbReference type="Proteomes" id="UP000215335">
    <property type="component" value="Unassembled WGS sequence"/>
</dbReference>
<organism evidence="2 3">
    <name type="scientific">Trichomalopsis sarcophagae</name>
    <dbReference type="NCBI Taxonomy" id="543379"/>
    <lineage>
        <taxon>Eukaryota</taxon>
        <taxon>Metazoa</taxon>
        <taxon>Ecdysozoa</taxon>
        <taxon>Arthropoda</taxon>
        <taxon>Hexapoda</taxon>
        <taxon>Insecta</taxon>
        <taxon>Pterygota</taxon>
        <taxon>Neoptera</taxon>
        <taxon>Endopterygota</taxon>
        <taxon>Hymenoptera</taxon>
        <taxon>Apocrita</taxon>
        <taxon>Proctotrupomorpha</taxon>
        <taxon>Chalcidoidea</taxon>
        <taxon>Pteromalidae</taxon>
        <taxon>Pteromalinae</taxon>
        <taxon>Trichomalopsis</taxon>
    </lineage>
</organism>
<proteinExistence type="predicted"/>
<name>A0A232EM59_9HYME</name>
<sequence length="73" mass="8752">MRMKLATELNLIRPSIEIEKEWQEILRDYRAFPLSARPALQLKAQIQQRHESASGSRKQQKRESEQHTLYIYL</sequence>
<reference evidence="2 3" key="1">
    <citation type="journal article" date="2017" name="Curr. Biol.">
        <title>The Evolution of Venom by Co-option of Single-Copy Genes.</title>
        <authorList>
            <person name="Martinson E.O."/>
            <person name="Mrinalini"/>
            <person name="Kelkar Y.D."/>
            <person name="Chang C.H."/>
            <person name="Werren J.H."/>
        </authorList>
    </citation>
    <scope>NUCLEOTIDE SEQUENCE [LARGE SCALE GENOMIC DNA]</scope>
    <source>
        <strain evidence="2 3">Alberta</strain>
        <tissue evidence="2">Whole body</tissue>
    </source>
</reference>
<gene>
    <name evidence="2" type="ORF">TSAR_011762</name>
</gene>
<evidence type="ECO:0000313" key="3">
    <source>
        <dbReference type="Proteomes" id="UP000215335"/>
    </source>
</evidence>
<comment type="caution">
    <text evidence="2">The sequence shown here is derived from an EMBL/GenBank/DDBJ whole genome shotgun (WGS) entry which is preliminary data.</text>
</comment>